<comment type="pathway">
    <text evidence="1">Glycan metabolism; pectin degradation; 2-dehydro-3-deoxy-D-gluconate from pectin: step 1/5.</text>
</comment>
<dbReference type="Gene3D" id="2.160.20.10">
    <property type="entry name" value="Single-stranded right-handed beta-helix, Pectin lyase-like"/>
    <property type="match status" value="1"/>
</dbReference>
<reference evidence="7 8" key="1">
    <citation type="submission" date="2020-06" db="EMBL/GenBank/DDBJ databases">
        <title>Transcriptomic and genomic resources for Thalictrum thalictroides and T. hernandezii: Facilitating candidate gene discovery in an emerging model plant lineage.</title>
        <authorList>
            <person name="Arias T."/>
            <person name="Riano-Pachon D.M."/>
            <person name="Di Stilio V.S."/>
        </authorList>
    </citation>
    <scope>NUCLEOTIDE SEQUENCE [LARGE SCALE GENOMIC DNA]</scope>
    <source>
        <strain evidence="8">cv. WT478/WT964</strain>
        <tissue evidence="7">Leaves</tissue>
    </source>
</reference>
<evidence type="ECO:0000256" key="3">
    <source>
        <dbReference type="ARBA" id="ARBA00013229"/>
    </source>
</evidence>
<dbReference type="InterPro" id="IPR011050">
    <property type="entry name" value="Pectin_lyase_fold/virulence"/>
</dbReference>
<dbReference type="Proteomes" id="UP000554482">
    <property type="component" value="Unassembled WGS sequence"/>
</dbReference>
<dbReference type="GO" id="GO:0042545">
    <property type="term" value="P:cell wall modification"/>
    <property type="evidence" value="ECO:0007669"/>
    <property type="project" value="InterPro"/>
</dbReference>
<dbReference type="Pfam" id="PF01095">
    <property type="entry name" value="Pectinesterase"/>
    <property type="match status" value="1"/>
</dbReference>
<keyword evidence="5" id="KW-0063">Aspartyl esterase</keyword>
<gene>
    <name evidence="7" type="ORF">FRX31_019730</name>
</gene>
<proteinExistence type="inferred from homology"/>
<evidence type="ECO:0000259" key="6">
    <source>
        <dbReference type="Pfam" id="PF01095"/>
    </source>
</evidence>
<comment type="caution">
    <text evidence="7">The sequence shown here is derived from an EMBL/GenBank/DDBJ whole genome shotgun (WGS) entry which is preliminary data.</text>
</comment>
<evidence type="ECO:0000256" key="2">
    <source>
        <dbReference type="ARBA" id="ARBA00008891"/>
    </source>
</evidence>
<evidence type="ECO:0000256" key="1">
    <source>
        <dbReference type="ARBA" id="ARBA00005184"/>
    </source>
</evidence>
<evidence type="ECO:0000256" key="4">
    <source>
        <dbReference type="ARBA" id="ARBA00022801"/>
    </source>
</evidence>
<protein>
    <recommendedName>
        <fullName evidence="3">pectinesterase</fullName>
        <ecNumber evidence="3">3.1.1.11</ecNumber>
    </recommendedName>
</protein>
<dbReference type="UniPathway" id="UPA00545">
    <property type="reaction ID" value="UER00823"/>
</dbReference>
<evidence type="ECO:0000313" key="8">
    <source>
        <dbReference type="Proteomes" id="UP000554482"/>
    </source>
</evidence>
<dbReference type="AlphaFoldDB" id="A0A7J6VZX7"/>
<dbReference type="EMBL" id="JABWDY010023784">
    <property type="protein sequence ID" value="KAF5190684.1"/>
    <property type="molecule type" value="Genomic_DNA"/>
</dbReference>
<dbReference type="OrthoDB" id="2019149at2759"/>
<keyword evidence="8" id="KW-1185">Reference proteome</keyword>
<comment type="similarity">
    <text evidence="2">Belongs to the pectinesterase family.</text>
</comment>
<dbReference type="PANTHER" id="PTHR31321:SF73">
    <property type="entry name" value="PECTINESTERASE 14-RELATED"/>
    <property type="match status" value="1"/>
</dbReference>
<name>A0A7J6VZX7_THATH</name>
<dbReference type="PANTHER" id="PTHR31321">
    <property type="entry name" value="ACYL-COA THIOESTER HYDROLASE YBHC-RELATED"/>
    <property type="match status" value="1"/>
</dbReference>
<dbReference type="InterPro" id="IPR012334">
    <property type="entry name" value="Pectin_lyas_fold"/>
</dbReference>
<keyword evidence="4" id="KW-0378">Hydrolase</keyword>
<evidence type="ECO:0000313" key="7">
    <source>
        <dbReference type="EMBL" id="KAF5190684.1"/>
    </source>
</evidence>
<organism evidence="7 8">
    <name type="scientific">Thalictrum thalictroides</name>
    <name type="common">Rue-anemone</name>
    <name type="synonym">Anemone thalictroides</name>
    <dbReference type="NCBI Taxonomy" id="46969"/>
    <lineage>
        <taxon>Eukaryota</taxon>
        <taxon>Viridiplantae</taxon>
        <taxon>Streptophyta</taxon>
        <taxon>Embryophyta</taxon>
        <taxon>Tracheophyta</taxon>
        <taxon>Spermatophyta</taxon>
        <taxon>Magnoliopsida</taxon>
        <taxon>Ranunculales</taxon>
        <taxon>Ranunculaceae</taxon>
        <taxon>Thalictroideae</taxon>
        <taxon>Thalictrum</taxon>
    </lineage>
</organism>
<feature type="domain" description="Pectinesterase catalytic" evidence="6">
    <location>
        <begin position="99"/>
        <end position="198"/>
    </location>
</feature>
<dbReference type="EC" id="3.1.1.11" evidence="3"/>
<dbReference type="InterPro" id="IPR000070">
    <property type="entry name" value="Pectinesterase_cat"/>
</dbReference>
<accession>A0A7J6VZX7</accession>
<dbReference type="SUPFAM" id="SSF51126">
    <property type="entry name" value="Pectin lyase-like"/>
    <property type="match status" value="1"/>
</dbReference>
<dbReference type="GO" id="GO:0030599">
    <property type="term" value="F:pectinesterase activity"/>
    <property type="evidence" value="ECO:0007669"/>
    <property type="project" value="UniProtKB-EC"/>
</dbReference>
<dbReference type="GO" id="GO:0045490">
    <property type="term" value="P:pectin catabolic process"/>
    <property type="evidence" value="ECO:0007669"/>
    <property type="project" value="UniProtKB-UniPathway"/>
</dbReference>
<evidence type="ECO:0000256" key="5">
    <source>
        <dbReference type="ARBA" id="ARBA00023085"/>
    </source>
</evidence>
<sequence>MHVFLPVLSIPEAGIVRPGASLIKKEGVKKEKFNIKGVQGQKQARQCQLEKPPWGYIALHTDGSLLDQAERKQRVPDWLAALSEPKDQCKNTAPPPKPGQVGAHAITLRITGDQVIFYGCGFYGAQDTLNDDEGGYFKECFIQGSNDFIFGRARSFYEDCKINSIAKEVTNGISGSIAAHGRQSIDEETGYSFVNYVVYPGGWNDPSKDPSVVDPDYYLLSFHIQFSLSTSVLMKQPEEFGCAGPGANYTSRVTYSKQLSLTKATPFLDITYI</sequence>